<evidence type="ECO:0000313" key="3">
    <source>
        <dbReference type="EMBL" id="EKC36987.1"/>
    </source>
</evidence>
<dbReference type="GO" id="GO:0005509">
    <property type="term" value="F:calcium ion binding"/>
    <property type="evidence" value="ECO:0007669"/>
    <property type="project" value="InterPro"/>
</dbReference>
<dbReference type="SUPFAM" id="SSF101898">
    <property type="entry name" value="NHL repeat"/>
    <property type="match status" value="1"/>
</dbReference>
<dbReference type="AlphaFoldDB" id="K1QJR8"/>
<dbReference type="SMART" id="SM00179">
    <property type="entry name" value="EGF_CA"/>
    <property type="match status" value="2"/>
</dbReference>
<dbReference type="SUPFAM" id="SSF57845">
    <property type="entry name" value="B-box zinc-binding domain"/>
    <property type="match status" value="1"/>
</dbReference>
<dbReference type="InterPro" id="IPR047153">
    <property type="entry name" value="TRIM45/56/19-like"/>
</dbReference>
<dbReference type="CDD" id="cd00054">
    <property type="entry name" value="EGF_CA"/>
    <property type="match status" value="1"/>
</dbReference>
<dbReference type="InterPro" id="IPR001881">
    <property type="entry name" value="EGF-like_Ca-bd_dom"/>
</dbReference>
<protein>
    <submittedName>
        <fullName evidence="3">Neurogenic locus notch-like protein 1</fullName>
    </submittedName>
</protein>
<dbReference type="Gene3D" id="3.30.160.60">
    <property type="entry name" value="Classic Zinc Finger"/>
    <property type="match status" value="1"/>
</dbReference>
<dbReference type="InParanoid" id="K1QJR8"/>
<feature type="domain" description="B box-type" evidence="2">
    <location>
        <begin position="354"/>
        <end position="391"/>
    </location>
</feature>
<keyword evidence="1" id="KW-1015">Disulfide bond</keyword>
<dbReference type="PROSITE" id="PS50119">
    <property type="entry name" value="ZF_BBOX"/>
    <property type="match status" value="2"/>
</dbReference>
<sequence>MCDHVTGECECSVGWTRTDCSEDIDECQNGSISCNESIFQVCVNTEGSAHCECQYGGSDISNCVPPEPSVATICDNFKYGDNCSNDCACVLNNTNSCHNVTGTCDCKKEWTGTDCSVDIDECKNGLISCNESIHQVCVNTEGSAHCECQYGGTDISNCIAPKPPGIASTDEFKVKAEISFDFDHRRENILQNTDKWIVEITSQLETFYRKNVQDFTRVVFLSLRFGSVVVEHEIYSSGTEETLKVDTANSMRLKYKRSITLDNNSVKDNKEDTSRGYWNSIDGLLNQQKQMDTISLNDIHRCCLCEIAIAQQHCDVCHVYLCKICVGKHISDEYYNHQIVPFEQRLRTLVYEKCELHSNEACELRCQSCDLVVCELCAASHKSKGHEIITLESIYEKKKTDIKKDFKELQTIISPTYTAIAKELKNQIDNLDEGYEKLATAISKNGKEWHRSIDIVINKMKKEVIEMKKKHKEVLEEDLLKIKQKECLIQQNLTTLSQLEKCNVVSEIMNYDSRNKKFNKRPPRVHISFPKFHPERVKMEHIYKMFGSLTPFHTNTSYGKSCIAKKLESLHRELIDLPKVIHKIHTESENLRSISFITKEEIWTSSASAGEIKCFDYDGNCRDRISTKSGEWPHDIAVAPDGNLVYIDGKLHNVNKVVDGQIDEIIKLPKWIPSNLCFITSGDLLVVFVDHLGIRSKLVRYKRSMKKQTIQFDQKRNPLYSGKKNMKYIVENRNNDICLADFDAGAVVVVNQAGNLRFRYSGNHGKSFKPFGIATNSQSQILTADGYNQCIHIVDQDGQFLRYIEDVRNPFGLCVDEHDNLFVTEYFKGDVKVIQYLMEVN</sequence>
<dbReference type="Pfam" id="PF00643">
    <property type="entry name" value="zf-B_box"/>
    <property type="match status" value="1"/>
</dbReference>
<name>K1QJR8_MAGGI</name>
<dbReference type="PANTHER" id="PTHR25462:SF296">
    <property type="entry name" value="MEIOTIC P26, ISOFORM F"/>
    <property type="match status" value="1"/>
</dbReference>
<accession>K1QJR8</accession>
<dbReference type="PANTHER" id="PTHR25462">
    <property type="entry name" value="BONUS, ISOFORM C-RELATED"/>
    <property type="match status" value="1"/>
</dbReference>
<proteinExistence type="predicted"/>
<evidence type="ECO:0000259" key="2">
    <source>
        <dbReference type="PROSITE" id="PS50119"/>
    </source>
</evidence>
<organism evidence="3">
    <name type="scientific">Magallana gigas</name>
    <name type="common">Pacific oyster</name>
    <name type="synonym">Crassostrea gigas</name>
    <dbReference type="NCBI Taxonomy" id="29159"/>
    <lineage>
        <taxon>Eukaryota</taxon>
        <taxon>Metazoa</taxon>
        <taxon>Spiralia</taxon>
        <taxon>Lophotrochozoa</taxon>
        <taxon>Mollusca</taxon>
        <taxon>Bivalvia</taxon>
        <taxon>Autobranchia</taxon>
        <taxon>Pteriomorphia</taxon>
        <taxon>Ostreida</taxon>
        <taxon>Ostreoidea</taxon>
        <taxon>Ostreidae</taxon>
        <taxon>Magallana</taxon>
    </lineage>
</organism>
<dbReference type="EMBL" id="JH817939">
    <property type="protein sequence ID" value="EKC36987.1"/>
    <property type="molecule type" value="Genomic_DNA"/>
</dbReference>
<reference evidence="3" key="1">
    <citation type="journal article" date="2012" name="Nature">
        <title>The oyster genome reveals stress adaptation and complexity of shell formation.</title>
        <authorList>
            <person name="Zhang G."/>
            <person name="Fang X."/>
            <person name="Guo X."/>
            <person name="Li L."/>
            <person name="Luo R."/>
            <person name="Xu F."/>
            <person name="Yang P."/>
            <person name="Zhang L."/>
            <person name="Wang X."/>
            <person name="Qi H."/>
            <person name="Xiong Z."/>
            <person name="Que H."/>
            <person name="Xie Y."/>
            <person name="Holland P.W."/>
            <person name="Paps J."/>
            <person name="Zhu Y."/>
            <person name="Wu F."/>
            <person name="Chen Y."/>
            <person name="Wang J."/>
            <person name="Peng C."/>
            <person name="Meng J."/>
            <person name="Yang L."/>
            <person name="Liu J."/>
            <person name="Wen B."/>
            <person name="Zhang N."/>
            <person name="Huang Z."/>
            <person name="Zhu Q."/>
            <person name="Feng Y."/>
            <person name="Mount A."/>
            <person name="Hedgecock D."/>
            <person name="Xu Z."/>
            <person name="Liu Y."/>
            <person name="Domazet-Loso T."/>
            <person name="Du Y."/>
            <person name="Sun X."/>
            <person name="Zhang S."/>
            <person name="Liu B."/>
            <person name="Cheng P."/>
            <person name="Jiang X."/>
            <person name="Li J."/>
            <person name="Fan D."/>
            <person name="Wang W."/>
            <person name="Fu W."/>
            <person name="Wang T."/>
            <person name="Wang B."/>
            <person name="Zhang J."/>
            <person name="Peng Z."/>
            <person name="Li Y."/>
            <person name="Li N."/>
            <person name="Wang J."/>
            <person name="Chen M."/>
            <person name="He Y."/>
            <person name="Tan F."/>
            <person name="Song X."/>
            <person name="Zheng Q."/>
            <person name="Huang R."/>
            <person name="Yang H."/>
            <person name="Du X."/>
            <person name="Chen L."/>
            <person name="Yang M."/>
            <person name="Gaffney P.M."/>
            <person name="Wang S."/>
            <person name="Luo L."/>
            <person name="She Z."/>
            <person name="Ming Y."/>
            <person name="Huang W."/>
            <person name="Zhang S."/>
            <person name="Huang B."/>
            <person name="Zhang Y."/>
            <person name="Qu T."/>
            <person name="Ni P."/>
            <person name="Miao G."/>
            <person name="Wang J."/>
            <person name="Wang Q."/>
            <person name="Steinberg C.E."/>
            <person name="Wang H."/>
            <person name="Li N."/>
            <person name="Qian L."/>
            <person name="Zhang G."/>
            <person name="Li Y."/>
            <person name="Yang H."/>
            <person name="Liu X."/>
            <person name="Wang J."/>
            <person name="Yin Y."/>
            <person name="Wang J."/>
        </authorList>
    </citation>
    <scope>NUCLEOTIDE SEQUENCE [LARGE SCALE GENOMIC DNA]</scope>
    <source>
        <strain evidence="3">05x7-T-G4-1.051#20</strain>
    </source>
</reference>
<dbReference type="InterPro" id="IPR000315">
    <property type="entry name" value="Znf_B-box"/>
</dbReference>
<feature type="domain" description="B box-type" evidence="2">
    <location>
        <begin position="297"/>
        <end position="342"/>
    </location>
</feature>
<dbReference type="GO" id="GO:0008270">
    <property type="term" value="F:zinc ion binding"/>
    <property type="evidence" value="ECO:0007669"/>
    <property type="project" value="InterPro"/>
</dbReference>
<dbReference type="HOGENOM" id="CLU_007742_5_2_1"/>
<dbReference type="InterPro" id="IPR011042">
    <property type="entry name" value="6-blade_b-propeller_TolB-like"/>
</dbReference>
<gene>
    <name evidence="3" type="ORF">CGI_10006149</name>
</gene>
<dbReference type="Gene3D" id="2.120.10.30">
    <property type="entry name" value="TolB, C-terminal domain"/>
    <property type="match status" value="1"/>
</dbReference>
<evidence type="ECO:0000256" key="1">
    <source>
        <dbReference type="ARBA" id="ARBA00023157"/>
    </source>
</evidence>
<dbReference type="Gene3D" id="2.170.300.10">
    <property type="entry name" value="Tie2 ligand-binding domain superfamily"/>
    <property type="match status" value="1"/>
</dbReference>